<evidence type="ECO:0000256" key="10">
    <source>
        <dbReference type="ARBA" id="ARBA00022722"/>
    </source>
</evidence>
<evidence type="ECO:0000256" key="21">
    <source>
        <dbReference type="ARBA" id="ARBA00032243"/>
    </source>
</evidence>
<reference evidence="24" key="1">
    <citation type="journal article" date="2011" name="J. Gen. Virol.">
        <title>Dragonfly cyclovirus, a novel single-stranded DNA virus discovered in dragonflies (Odonata: Anisoptera).</title>
        <authorList>
            <person name="Rosario K."/>
            <person name="Marinov M."/>
            <person name="Stainton D."/>
            <person name="Kraberger S."/>
            <person name="Wiltshire E.J."/>
            <person name="Collings D.A."/>
            <person name="Walters M."/>
            <person name="Martin D.P."/>
            <person name="Breitbart M."/>
            <person name="Varsani A."/>
        </authorList>
    </citation>
    <scope>NUCLEOTIDE SEQUENCE</scope>
    <source>
        <strain evidence="24">DfCyV-A9_To-7NZ22-Tt-2010</strain>
    </source>
</reference>
<comment type="subcellular location">
    <subcellularLocation>
        <location evidence="3">Host nucleus</location>
    </subcellularLocation>
</comment>
<dbReference type="GO" id="GO:0042025">
    <property type="term" value="C:host cell nucleus"/>
    <property type="evidence" value="ECO:0007669"/>
    <property type="project" value="UniProtKB-SubCell"/>
</dbReference>
<dbReference type="GO" id="GO:0004519">
    <property type="term" value="F:endonuclease activity"/>
    <property type="evidence" value="ECO:0007669"/>
    <property type="project" value="UniProtKB-KW"/>
</dbReference>
<protein>
    <recommendedName>
        <fullName evidence="5">Replication-associated protein</fullName>
    </recommendedName>
    <alternativeName>
        <fullName evidence="20">ATP-dependent helicase Rep</fullName>
    </alternativeName>
    <alternativeName>
        <fullName evidence="21">RepP</fullName>
    </alternativeName>
</protein>
<dbReference type="GO" id="GO:0003723">
    <property type="term" value="F:RNA binding"/>
    <property type="evidence" value="ECO:0007669"/>
    <property type="project" value="InterPro"/>
</dbReference>
<evidence type="ECO:0000256" key="3">
    <source>
        <dbReference type="ARBA" id="ARBA00004147"/>
    </source>
</evidence>
<evidence type="ECO:0000256" key="13">
    <source>
        <dbReference type="ARBA" id="ARBA00022759"/>
    </source>
</evidence>
<comment type="cofactor">
    <cofactor evidence="2">
        <name>Mg(2+)</name>
        <dbReference type="ChEBI" id="CHEBI:18420"/>
    </cofactor>
</comment>
<dbReference type="GO" id="GO:0003677">
    <property type="term" value="F:DNA binding"/>
    <property type="evidence" value="ECO:0007669"/>
    <property type="project" value="UniProtKB-KW"/>
</dbReference>
<evidence type="ECO:0000256" key="16">
    <source>
        <dbReference type="ARBA" id="ARBA00022840"/>
    </source>
</evidence>
<comment type="cofactor">
    <cofactor evidence="1">
        <name>Mn(2+)</name>
        <dbReference type="ChEBI" id="CHEBI:29035"/>
    </cofactor>
</comment>
<dbReference type="GO" id="GO:0006260">
    <property type="term" value="P:DNA replication"/>
    <property type="evidence" value="ECO:0007669"/>
    <property type="project" value="UniProtKB-KW"/>
</dbReference>
<keyword evidence="15" id="KW-0347">Helicase</keyword>
<evidence type="ECO:0000256" key="14">
    <source>
        <dbReference type="ARBA" id="ARBA00022801"/>
    </source>
</evidence>
<keyword evidence="8" id="KW-0548">Nucleotidyltransferase</keyword>
<keyword evidence="6" id="KW-1048">Host nucleus</keyword>
<evidence type="ECO:0000256" key="6">
    <source>
        <dbReference type="ARBA" id="ARBA00022562"/>
    </source>
</evidence>
<evidence type="ECO:0000256" key="5">
    <source>
        <dbReference type="ARBA" id="ARBA00014531"/>
    </source>
</evidence>
<evidence type="ECO:0000259" key="23">
    <source>
        <dbReference type="PROSITE" id="PS52020"/>
    </source>
</evidence>
<keyword evidence="16" id="KW-0067">ATP-binding</keyword>
<keyword evidence="9" id="KW-0235">DNA replication</keyword>
<proteinExistence type="inferred from homology"/>
<evidence type="ECO:0000256" key="15">
    <source>
        <dbReference type="ARBA" id="ARBA00022806"/>
    </source>
</evidence>
<keyword evidence="17" id="KW-0190">Covalent protein-DNA linkage</keyword>
<keyword evidence="11" id="KW-0479">Metal-binding</keyword>
<dbReference type="InterPro" id="IPR049912">
    <property type="entry name" value="CRESS_DNA_REP"/>
</dbReference>
<dbReference type="Pfam" id="PF02407">
    <property type="entry name" value="Viral_Rep"/>
    <property type="match status" value="1"/>
</dbReference>
<accession>F1CZS1</accession>
<dbReference type="InterPro" id="IPR027417">
    <property type="entry name" value="P-loop_NTPase"/>
</dbReference>
<evidence type="ECO:0000313" key="24">
    <source>
        <dbReference type="EMBL" id="ADY17982.1"/>
    </source>
</evidence>
<evidence type="ECO:0000256" key="7">
    <source>
        <dbReference type="ARBA" id="ARBA00022679"/>
    </source>
</evidence>
<evidence type="ECO:0000256" key="9">
    <source>
        <dbReference type="ARBA" id="ARBA00022705"/>
    </source>
</evidence>
<evidence type="ECO:0000256" key="4">
    <source>
        <dbReference type="ARBA" id="ARBA00008545"/>
    </source>
</evidence>
<dbReference type="GO" id="GO:0003724">
    <property type="term" value="F:RNA helicase activity"/>
    <property type="evidence" value="ECO:0007669"/>
    <property type="project" value="InterPro"/>
</dbReference>
<dbReference type="InterPro" id="IPR000605">
    <property type="entry name" value="Helicase_SF3_ssDNA/RNA_vir"/>
</dbReference>
<dbReference type="Pfam" id="PF00910">
    <property type="entry name" value="RNA_helicase"/>
    <property type="match status" value="1"/>
</dbReference>
<dbReference type="GO" id="GO:0046872">
    <property type="term" value="F:metal ion binding"/>
    <property type="evidence" value="ECO:0007669"/>
    <property type="project" value="UniProtKB-KW"/>
</dbReference>
<evidence type="ECO:0000256" key="18">
    <source>
        <dbReference type="ARBA" id="ARBA00023125"/>
    </source>
</evidence>
<dbReference type="GO" id="GO:0005524">
    <property type="term" value="F:ATP binding"/>
    <property type="evidence" value="ECO:0007669"/>
    <property type="project" value="UniProtKB-KW"/>
</dbReference>
<dbReference type="Gene3D" id="3.40.50.300">
    <property type="entry name" value="P-loop containing nucleotide triphosphate hydrolases"/>
    <property type="match status" value="1"/>
</dbReference>
<dbReference type="GO" id="GO:0016787">
    <property type="term" value="F:hydrolase activity"/>
    <property type="evidence" value="ECO:0007669"/>
    <property type="project" value="UniProtKB-KW"/>
</dbReference>
<organism evidence="24">
    <name type="scientific">Dragonfly associated cyclovirus 1</name>
    <dbReference type="NCBI Taxonomy" id="1234879"/>
    <lineage>
        <taxon>Viruses</taxon>
        <taxon>Monodnaviria</taxon>
        <taxon>Shotokuvirae</taxon>
        <taxon>Cressdnaviricota</taxon>
        <taxon>Arfiviricetes</taxon>
        <taxon>Cirlivirales</taxon>
        <taxon>Circoviridae</taxon>
        <taxon>Cyclovirus</taxon>
        <taxon>Cyclovirus kisikisi</taxon>
    </lineage>
</organism>
<evidence type="ECO:0000256" key="1">
    <source>
        <dbReference type="ARBA" id="ARBA00001936"/>
    </source>
</evidence>
<evidence type="ECO:0000256" key="22">
    <source>
        <dbReference type="ARBA" id="ARBA00049360"/>
    </source>
</evidence>
<evidence type="ECO:0000256" key="2">
    <source>
        <dbReference type="ARBA" id="ARBA00001946"/>
    </source>
</evidence>
<evidence type="ECO:0000256" key="11">
    <source>
        <dbReference type="ARBA" id="ARBA00022723"/>
    </source>
</evidence>
<keyword evidence="12" id="KW-0547">Nucleotide-binding</keyword>
<evidence type="ECO:0000256" key="20">
    <source>
        <dbReference type="ARBA" id="ARBA00030754"/>
    </source>
</evidence>
<keyword evidence="13" id="KW-0255">Endonuclease</keyword>
<comment type="similarity">
    <text evidence="4">Belongs to the nanoviruses/circoviruses replication-associated protein family.</text>
</comment>
<sequence length="309" mass="36171">MREATGINAGTRANALVLIRVEPVTRMRRVNVTIRRFVFTWNNYTPSDFETCITFLDNFCKYGIIGKEKCPTTQTPHIQGFCNLSKPMRFNNIKKHLHNSIHIEKANGSDEQNKIYCSKSGEFFEKGHPDKQGKRNDLDAVVLTIQNGTNTISNVAKLHPISFIKYHKGIKEYINHVNPIRPRHYKSEVYYYWGPPGTGKSKTALEKATAYNTDSIYYKPRGLWWDGYQQQTSVIIDDFYGWIKYDELLKICDRYPYKVQIKGGFEEFTSKYIFITSNVDTCDLYKFRNYNTDAIERRITEKIHFKNIF</sequence>
<name>F1CZS1_9CIRC</name>
<dbReference type="GO" id="GO:0016779">
    <property type="term" value="F:nucleotidyltransferase activity"/>
    <property type="evidence" value="ECO:0007669"/>
    <property type="project" value="UniProtKB-KW"/>
</dbReference>
<dbReference type="EMBL" id="HQ638049">
    <property type="protein sequence ID" value="ADY17982.1"/>
    <property type="molecule type" value="Genomic_DNA"/>
</dbReference>
<keyword evidence="10" id="KW-0540">Nuclease</keyword>
<comment type="catalytic activity">
    <reaction evidence="22">
        <text>ATP + H2O = ADP + phosphate + H(+)</text>
        <dbReference type="Rhea" id="RHEA:13065"/>
        <dbReference type="ChEBI" id="CHEBI:15377"/>
        <dbReference type="ChEBI" id="CHEBI:15378"/>
        <dbReference type="ChEBI" id="CHEBI:30616"/>
        <dbReference type="ChEBI" id="CHEBI:43474"/>
        <dbReference type="ChEBI" id="CHEBI:456216"/>
    </reaction>
</comment>
<dbReference type="SUPFAM" id="SSF52540">
    <property type="entry name" value="P-loop containing nucleoside triphosphate hydrolases"/>
    <property type="match status" value="1"/>
</dbReference>
<evidence type="ECO:0000256" key="12">
    <source>
        <dbReference type="ARBA" id="ARBA00022741"/>
    </source>
</evidence>
<keyword evidence="14" id="KW-0378">Hydrolase</keyword>
<keyword evidence="18" id="KW-0238">DNA-binding</keyword>
<evidence type="ECO:0000256" key="17">
    <source>
        <dbReference type="ARBA" id="ARBA00023124"/>
    </source>
</evidence>
<evidence type="ECO:0000256" key="8">
    <source>
        <dbReference type="ARBA" id="ARBA00022695"/>
    </source>
</evidence>
<keyword evidence="7" id="KW-0808">Transferase</keyword>
<dbReference type="PROSITE" id="PS52020">
    <property type="entry name" value="CRESS_DNA_REP"/>
    <property type="match status" value="1"/>
</dbReference>
<evidence type="ECO:0000256" key="19">
    <source>
        <dbReference type="ARBA" id="ARBA00023268"/>
    </source>
</evidence>
<dbReference type="Gene3D" id="3.40.1310.20">
    <property type="match status" value="1"/>
</dbReference>
<feature type="domain" description="CRESS-DNA virus Rep endonuclease" evidence="23">
    <location>
        <begin position="31"/>
        <end position="129"/>
    </location>
</feature>
<keyword evidence="19" id="KW-0511">Multifunctional enzyme</keyword>